<reference evidence="13 14" key="1">
    <citation type="submission" date="2014-06" db="EMBL/GenBank/DDBJ databases">
        <authorList>
            <person name="Urmite Genomes Urmite Genomes"/>
        </authorList>
    </citation>
    <scope>NUCLEOTIDE SEQUENCE [LARGE SCALE GENOMIC DNA]</scope>
</reference>
<dbReference type="InterPro" id="IPR050625">
    <property type="entry name" value="ParA/MinD_ATPase"/>
</dbReference>
<dbReference type="GO" id="GO:0000917">
    <property type="term" value="P:division septum assembly"/>
    <property type="evidence" value="ECO:0007669"/>
    <property type="project" value="UniProtKB-KW"/>
</dbReference>
<evidence type="ECO:0000256" key="11">
    <source>
        <dbReference type="PIRSR" id="PIRSR003092-1"/>
    </source>
</evidence>
<dbReference type="PANTHER" id="PTHR43384:SF6">
    <property type="entry name" value="SEPTUM SITE-DETERMINING PROTEIN MIND HOMOLOG, CHLOROPLASTIC"/>
    <property type="match status" value="1"/>
</dbReference>
<dbReference type="GO" id="GO:0005829">
    <property type="term" value="C:cytosol"/>
    <property type="evidence" value="ECO:0007669"/>
    <property type="project" value="TreeGrafter"/>
</dbReference>
<dbReference type="PIRSF" id="PIRSF003092">
    <property type="entry name" value="MinD"/>
    <property type="match status" value="1"/>
</dbReference>
<dbReference type="eggNOG" id="COG2894">
    <property type="taxonomic scope" value="Bacteria"/>
</dbReference>
<dbReference type="FunFam" id="3.40.50.300:FF:000068">
    <property type="entry name" value="Site-determining protein"/>
    <property type="match status" value="1"/>
</dbReference>
<dbReference type="PANTHER" id="PTHR43384">
    <property type="entry name" value="SEPTUM SITE-DETERMINING PROTEIN MIND HOMOLOG, CHLOROPLASTIC-RELATED"/>
    <property type="match status" value="1"/>
</dbReference>
<dbReference type="STRING" id="1034943.BN59_03386"/>
<dbReference type="OrthoDB" id="9773088at2"/>
<evidence type="ECO:0000256" key="1">
    <source>
        <dbReference type="ARBA" id="ARBA00010257"/>
    </source>
</evidence>
<dbReference type="InterPro" id="IPR027417">
    <property type="entry name" value="P-loop_NTPase"/>
</dbReference>
<feature type="domain" description="AAA" evidence="12">
    <location>
        <begin position="2"/>
        <end position="156"/>
    </location>
</feature>
<keyword evidence="6 11" id="KW-0067">ATP-binding</keyword>
<evidence type="ECO:0000256" key="10">
    <source>
        <dbReference type="ARBA" id="ARBA00032845"/>
    </source>
</evidence>
<evidence type="ECO:0000256" key="7">
    <source>
        <dbReference type="ARBA" id="ARBA00023210"/>
    </source>
</evidence>
<keyword evidence="8" id="KW-0131">Cell cycle</keyword>
<dbReference type="AlphaFoldDB" id="A0A078KXD3"/>
<comment type="similarity">
    <text evidence="1">Belongs to the ParA family. MinD subfamily.</text>
</comment>
<dbReference type="CDD" id="cd02036">
    <property type="entry name" value="MinD"/>
    <property type="match status" value="1"/>
</dbReference>
<dbReference type="Proteomes" id="UP000044071">
    <property type="component" value="Unassembled WGS sequence"/>
</dbReference>
<dbReference type="InterPro" id="IPR025501">
    <property type="entry name" value="MinD_FleN"/>
</dbReference>
<dbReference type="GO" id="GO:0009898">
    <property type="term" value="C:cytoplasmic side of plasma membrane"/>
    <property type="evidence" value="ECO:0007669"/>
    <property type="project" value="TreeGrafter"/>
</dbReference>
<protein>
    <recommendedName>
        <fullName evidence="3">Septum site-determining protein MinD</fullName>
    </recommendedName>
    <alternativeName>
        <fullName evidence="10">Cell division inhibitor MinD</fullName>
    </alternativeName>
</protein>
<keyword evidence="14" id="KW-1185">Reference proteome</keyword>
<dbReference type="SUPFAM" id="SSF52540">
    <property type="entry name" value="P-loop containing nucleoside triphosphate hydrolases"/>
    <property type="match status" value="1"/>
</dbReference>
<comment type="function">
    <text evidence="9">ATPase required for the correct placement of the division site. Cell division inhibitors MinC and MinD act in concert to form an inhibitor capable of blocking formation of the polar Z ring septums. Rapidly oscillates between the poles of the cell to destabilize FtsZ filaments that have formed before they mature into polar Z rings.</text>
</comment>
<dbReference type="GO" id="GO:0016887">
    <property type="term" value="F:ATP hydrolysis activity"/>
    <property type="evidence" value="ECO:0007669"/>
    <property type="project" value="InterPro"/>
</dbReference>
<comment type="subunit">
    <text evidence="2">Interacts with MinC and FtsZ.</text>
</comment>
<keyword evidence="4 13" id="KW-0132">Cell division</keyword>
<evidence type="ECO:0000313" key="13">
    <source>
        <dbReference type="EMBL" id="CDZ79070.1"/>
    </source>
</evidence>
<evidence type="ECO:0000256" key="6">
    <source>
        <dbReference type="ARBA" id="ARBA00022840"/>
    </source>
</evidence>
<accession>A0A078KXD3</accession>
<dbReference type="Pfam" id="PF13614">
    <property type="entry name" value="AAA_31"/>
    <property type="match status" value="1"/>
</dbReference>
<evidence type="ECO:0000256" key="3">
    <source>
        <dbReference type="ARBA" id="ARBA00016887"/>
    </source>
</evidence>
<dbReference type="Gene3D" id="3.40.50.300">
    <property type="entry name" value="P-loop containing nucleotide triphosphate hydrolases"/>
    <property type="match status" value="1"/>
</dbReference>
<dbReference type="NCBIfam" id="TIGR01968">
    <property type="entry name" value="minD_bact"/>
    <property type="match status" value="1"/>
</dbReference>
<dbReference type="InterPro" id="IPR010223">
    <property type="entry name" value="MinD"/>
</dbReference>
<dbReference type="EMBL" id="CCSB01000004">
    <property type="protein sequence ID" value="CDZ79070.1"/>
    <property type="molecule type" value="Genomic_DNA"/>
</dbReference>
<feature type="binding site" evidence="11">
    <location>
        <begin position="11"/>
        <end position="18"/>
    </location>
    <ligand>
        <name>ATP</name>
        <dbReference type="ChEBI" id="CHEBI:30616"/>
    </ligand>
</feature>
<keyword evidence="7" id="KW-0717">Septation</keyword>
<name>A0A078KXD3_9GAMM</name>
<organism evidence="13 14">
    <name type="scientific">Legionella massiliensis</name>
    <dbReference type="NCBI Taxonomy" id="1034943"/>
    <lineage>
        <taxon>Bacteria</taxon>
        <taxon>Pseudomonadati</taxon>
        <taxon>Pseudomonadota</taxon>
        <taxon>Gammaproteobacteria</taxon>
        <taxon>Legionellales</taxon>
        <taxon>Legionellaceae</taxon>
        <taxon>Legionella</taxon>
    </lineage>
</organism>
<dbReference type="InterPro" id="IPR025669">
    <property type="entry name" value="AAA_dom"/>
</dbReference>
<sequence length="276" mass="30141">MAKIIVITSGKGGVGKTTTSAAISSGLALQGYKTVVIDFDIGLRNLDIIMGCERRVVYDFVNVINEEASLNQALIKDKRISNLFILPASQTRDKDALTLAGVEKVLNDLANEFDYIICDSPAGIETGAHMAMYFADYAIVVTNPEVSSVRDSDRILGILASKTKRAVENLAPIQEHLLLTRYDPERVEKGEMLSVEDVKEILAIPLLGVIPESKAVLRASNTGTPVILDETSDAGQAYQDAIARFLGETKPMRFINSEKKGILRRLFGKNKEDQPA</sequence>
<evidence type="ECO:0000256" key="9">
    <source>
        <dbReference type="ARBA" id="ARBA00025436"/>
    </source>
</evidence>
<evidence type="ECO:0000256" key="4">
    <source>
        <dbReference type="ARBA" id="ARBA00022618"/>
    </source>
</evidence>
<keyword evidence="5 11" id="KW-0547">Nucleotide-binding</keyword>
<gene>
    <name evidence="13" type="primary">minD</name>
    <name evidence="13" type="ORF">BN59_03386</name>
</gene>
<evidence type="ECO:0000256" key="2">
    <source>
        <dbReference type="ARBA" id="ARBA00011626"/>
    </source>
</evidence>
<dbReference type="RefSeq" id="WP_044012230.1">
    <property type="nucleotide sequence ID" value="NZ_CCVW01000004.1"/>
</dbReference>
<evidence type="ECO:0000313" key="14">
    <source>
        <dbReference type="Proteomes" id="UP000044071"/>
    </source>
</evidence>
<evidence type="ECO:0000256" key="8">
    <source>
        <dbReference type="ARBA" id="ARBA00023306"/>
    </source>
</evidence>
<proteinExistence type="inferred from homology"/>
<evidence type="ECO:0000256" key="5">
    <source>
        <dbReference type="ARBA" id="ARBA00022741"/>
    </source>
</evidence>
<dbReference type="GO" id="GO:0051782">
    <property type="term" value="P:negative regulation of cell division"/>
    <property type="evidence" value="ECO:0007669"/>
    <property type="project" value="TreeGrafter"/>
</dbReference>
<dbReference type="GO" id="GO:0005524">
    <property type="term" value="F:ATP binding"/>
    <property type="evidence" value="ECO:0007669"/>
    <property type="project" value="UniProtKB-KW"/>
</dbReference>
<evidence type="ECO:0000259" key="12">
    <source>
        <dbReference type="Pfam" id="PF13614"/>
    </source>
</evidence>